<evidence type="ECO:0000313" key="3">
    <source>
        <dbReference type="Proteomes" id="UP000007151"/>
    </source>
</evidence>
<sequence>MSAARALTRGRGLDTDRPVSAARVRLPIMTRFWGDTSATGRPTDSPSERTRRVRERDLC</sequence>
<reference evidence="2 3" key="1">
    <citation type="journal article" date="2011" name="Cell">
        <title>The monarch butterfly genome yields insights into long-distance migration.</title>
        <authorList>
            <person name="Zhan S."/>
            <person name="Merlin C."/>
            <person name="Boore J.L."/>
            <person name="Reppert S.M."/>
        </authorList>
    </citation>
    <scope>NUCLEOTIDE SEQUENCE [LARGE SCALE GENOMIC DNA]</scope>
    <source>
        <strain evidence="2">F-2</strain>
    </source>
</reference>
<evidence type="ECO:0000256" key="1">
    <source>
        <dbReference type="SAM" id="MobiDB-lite"/>
    </source>
</evidence>
<evidence type="ECO:0000313" key="2">
    <source>
        <dbReference type="EMBL" id="OWR46657.1"/>
    </source>
</evidence>
<dbReference type="EMBL" id="AGBW02011440">
    <property type="protein sequence ID" value="OWR46657.1"/>
    <property type="molecule type" value="Genomic_DNA"/>
</dbReference>
<protein>
    <submittedName>
        <fullName evidence="2">Uncharacterized protein</fullName>
    </submittedName>
</protein>
<organism evidence="2 3">
    <name type="scientific">Danaus plexippus plexippus</name>
    <dbReference type="NCBI Taxonomy" id="278856"/>
    <lineage>
        <taxon>Eukaryota</taxon>
        <taxon>Metazoa</taxon>
        <taxon>Ecdysozoa</taxon>
        <taxon>Arthropoda</taxon>
        <taxon>Hexapoda</taxon>
        <taxon>Insecta</taxon>
        <taxon>Pterygota</taxon>
        <taxon>Neoptera</taxon>
        <taxon>Endopterygota</taxon>
        <taxon>Lepidoptera</taxon>
        <taxon>Glossata</taxon>
        <taxon>Ditrysia</taxon>
        <taxon>Papilionoidea</taxon>
        <taxon>Nymphalidae</taxon>
        <taxon>Danainae</taxon>
        <taxon>Danaini</taxon>
        <taxon>Danaina</taxon>
        <taxon>Danaus</taxon>
        <taxon>Danaus</taxon>
    </lineage>
</organism>
<proteinExistence type="predicted"/>
<dbReference type="KEGG" id="dpl:KGM_201260"/>
<name>A0A212EYY0_DANPL</name>
<dbReference type="AlphaFoldDB" id="A0A212EYY0"/>
<dbReference type="Proteomes" id="UP000007151">
    <property type="component" value="Unassembled WGS sequence"/>
</dbReference>
<feature type="compositionally biased region" description="Basic and acidic residues" evidence="1">
    <location>
        <begin position="46"/>
        <end position="59"/>
    </location>
</feature>
<keyword evidence="3" id="KW-1185">Reference proteome</keyword>
<feature type="region of interest" description="Disordered" evidence="1">
    <location>
        <begin position="31"/>
        <end position="59"/>
    </location>
</feature>
<feature type="compositionally biased region" description="Polar residues" evidence="1">
    <location>
        <begin position="36"/>
        <end position="45"/>
    </location>
</feature>
<comment type="caution">
    <text evidence="2">The sequence shown here is derived from an EMBL/GenBank/DDBJ whole genome shotgun (WGS) entry which is preliminary data.</text>
</comment>
<accession>A0A212EYY0</accession>
<dbReference type="InParanoid" id="A0A212EYY0"/>
<gene>
    <name evidence="2" type="ORF">KGM_201260</name>
</gene>